<dbReference type="Proteomes" id="UP000051494">
    <property type="component" value="Unassembled WGS sequence"/>
</dbReference>
<evidence type="ECO:0000256" key="2">
    <source>
        <dbReference type="ARBA" id="ARBA00023163"/>
    </source>
</evidence>
<dbReference type="InterPro" id="IPR038309">
    <property type="entry name" value="Rsd/AlgQ_sf"/>
</dbReference>
<protein>
    <submittedName>
        <fullName evidence="4">Regulator of sigma D</fullName>
    </submittedName>
    <submittedName>
        <fullName evidence="5">Sigma D regulator</fullName>
    </submittedName>
</protein>
<dbReference type="STRING" id="437022.CC99x_01255"/>
<evidence type="ECO:0000256" key="3">
    <source>
        <dbReference type="RuleBase" id="RU004409"/>
    </source>
</evidence>
<evidence type="ECO:0000256" key="1">
    <source>
        <dbReference type="ARBA" id="ARBA00023015"/>
    </source>
</evidence>
<accession>A0A0Q9YE92</accession>
<comment type="caution">
    <text evidence="4">The sequence shown here is derived from an EMBL/GenBank/DDBJ whole genome shotgun (WGS) entry which is preliminary data.</text>
</comment>
<dbReference type="EMBL" id="LKHV01000005">
    <property type="protein sequence ID" value="KRG18774.1"/>
    <property type="molecule type" value="Genomic_DNA"/>
</dbReference>
<comment type="similarity">
    <text evidence="3">Belongs to the Rsd/AlgQ family.</text>
</comment>
<proteinExistence type="inferred from homology"/>
<dbReference type="EMBL" id="LKHV02000001">
    <property type="protein sequence ID" value="MCS5709689.1"/>
    <property type="molecule type" value="Genomic_DNA"/>
</dbReference>
<keyword evidence="1 3" id="KW-0805">Transcription regulation</keyword>
<dbReference type="AlphaFoldDB" id="A0A0Q9YE92"/>
<dbReference type="Pfam" id="PF04353">
    <property type="entry name" value="Rsd_AlgQ"/>
    <property type="match status" value="1"/>
</dbReference>
<name>A0A0Q9YE92_9GAMM</name>
<reference evidence="4" key="1">
    <citation type="submission" date="2015-09" db="EMBL/GenBank/DDBJ databases">
        <title>Draft Genome Sequences of Two Novel Amoeba-resistant Intranuclear Bacteria, Candidatus Berkiella cookevillensis and Candidatus Berkiella aquae.</title>
        <authorList>
            <person name="Mehari Y.T."/>
            <person name="Arivett B.A."/>
            <person name="Farone A.L."/>
            <person name="Gunderson J.H."/>
            <person name="Farone M.B."/>
        </authorList>
    </citation>
    <scope>NUCLEOTIDE SEQUENCE [LARGE SCALE GENOMIC DNA]</scope>
    <source>
        <strain evidence="4">CC99</strain>
    </source>
</reference>
<keyword evidence="2 3" id="KW-0804">Transcription</keyword>
<dbReference type="RefSeq" id="WP_057624363.1">
    <property type="nucleotide sequence ID" value="NZ_LKHV02000001.1"/>
</dbReference>
<dbReference type="InterPro" id="IPR007448">
    <property type="entry name" value="Sigma70_reg_Rsd_AlgQ"/>
</dbReference>
<dbReference type="GO" id="GO:0006355">
    <property type="term" value="P:regulation of DNA-templated transcription"/>
    <property type="evidence" value="ECO:0007669"/>
    <property type="project" value="InterPro"/>
</dbReference>
<gene>
    <name evidence="4" type="primary">rsd</name>
    <name evidence="5" type="ORF">CC99x_012355</name>
    <name evidence="4" type="ORF">CC99x_01255</name>
</gene>
<keyword evidence="6" id="KW-1185">Reference proteome</keyword>
<evidence type="ECO:0000313" key="5">
    <source>
        <dbReference type="EMBL" id="MCS5709689.1"/>
    </source>
</evidence>
<sequence>MNSLTTLSTGAELKHSLKQWLKLRQELIIQFNTLCQLRPFLNSKDTSYLEGSLITFCQLLLDYMSMGHFQMFEKLLANIENVSTMREIQASHFEALKTTTLNALNFSDSYSTHFKADTLERDLSQLGEELALRFDLEDDLIRLYPKRPQMSALKQTGS</sequence>
<reference evidence="5" key="3">
    <citation type="submission" date="2021-06" db="EMBL/GenBank/DDBJ databases">
        <title>Genomic Description and Analysis of Intracellular Bacteria, Candidatus Berkiella cookevillensis and Candidatus Berkiella aquae.</title>
        <authorList>
            <person name="Kidane D.T."/>
            <person name="Mehari Y.T."/>
            <person name="Rice F.C."/>
            <person name="Arivett B.A."/>
            <person name="Farone A.L."/>
            <person name="Berk S.G."/>
            <person name="Farone M.B."/>
        </authorList>
    </citation>
    <scope>NUCLEOTIDE SEQUENCE</scope>
    <source>
        <strain evidence="5">CC99</strain>
    </source>
</reference>
<reference evidence="5" key="2">
    <citation type="journal article" date="2016" name="Genome Announc.">
        <title>Draft Genome Sequences of Two Novel Amoeba-Resistant Intranuclear Bacteria, 'Candidatus Berkiella cookevillensis' and 'Candidatus Berkiella aquae'.</title>
        <authorList>
            <person name="Mehari Y.T."/>
            <person name="Arivett B.A."/>
            <person name="Farone A.L."/>
            <person name="Gunderson J.H."/>
            <person name="Farone M.B."/>
        </authorList>
    </citation>
    <scope>NUCLEOTIDE SEQUENCE</scope>
    <source>
        <strain evidence="5">CC99</strain>
    </source>
</reference>
<dbReference type="OrthoDB" id="5567237at2"/>
<evidence type="ECO:0000313" key="6">
    <source>
        <dbReference type="Proteomes" id="UP000051494"/>
    </source>
</evidence>
<dbReference type="Gene3D" id="1.20.120.1370">
    <property type="entry name" value="Regulator of RNA polymerase sigma(70) subunit, domain 4"/>
    <property type="match status" value="1"/>
</dbReference>
<evidence type="ECO:0000313" key="4">
    <source>
        <dbReference type="EMBL" id="KRG18774.1"/>
    </source>
</evidence>
<organism evidence="4">
    <name type="scientific">Candidatus Berkiella cookevillensis</name>
    <dbReference type="NCBI Taxonomy" id="437022"/>
    <lineage>
        <taxon>Bacteria</taxon>
        <taxon>Pseudomonadati</taxon>
        <taxon>Pseudomonadota</taxon>
        <taxon>Gammaproteobacteria</taxon>
        <taxon>Candidatus Berkiellales</taxon>
        <taxon>Candidatus Berkiellaceae</taxon>
        <taxon>Candidatus Berkiella</taxon>
    </lineage>
</organism>